<evidence type="ECO:0008006" key="4">
    <source>
        <dbReference type="Google" id="ProtNLM"/>
    </source>
</evidence>
<keyword evidence="1" id="KW-0812">Transmembrane</keyword>
<sequence length="150" mass="17457">MRSWVSFLLPNDEYKREQILYFLTEGAFVLILYLVGILLVGDLLPILLTPQLVALIGLGLYCLYTTLRYTFSGIEFTDIARHEDYQKQVKVISVRSIGFLFTFLLLSFLFMNNSDWLSSSILALIASMFLFTLNYLSLRRSYRKNKEILD</sequence>
<evidence type="ECO:0000313" key="3">
    <source>
        <dbReference type="Proteomes" id="UP001203665"/>
    </source>
</evidence>
<feature type="transmembrane region" description="Helical" evidence="1">
    <location>
        <begin position="92"/>
        <end position="110"/>
    </location>
</feature>
<evidence type="ECO:0000256" key="1">
    <source>
        <dbReference type="SAM" id="Phobius"/>
    </source>
</evidence>
<feature type="transmembrane region" description="Helical" evidence="1">
    <location>
        <begin position="52"/>
        <end position="71"/>
    </location>
</feature>
<protein>
    <recommendedName>
        <fullName evidence="4">DUF3278 domain-containing protein</fullName>
    </recommendedName>
</protein>
<feature type="transmembrane region" description="Helical" evidence="1">
    <location>
        <begin position="116"/>
        <end position="136"/>
    </location>
</feature>
<keyword evidence="1" id="KW-0472">Membrane</keyword>
<dbReference type="Proteomes" id="UP001203665">
    <property type="component" value="Unassembled WGS sequence"/>
</dbReference>
<accession>A0ABT0XQ17</accession>
<name>A0ABT0XQ17_9BACI</name>
<dbReference type="EMBL" id="JAMQJY010000008">
    <property type="protein sequence ID" value="MCM2678002.1"/>
    <property type="molecule type" value="Genomic_DNA"/>
</dbReference>
<organism evidence="2 3">
    <name type="scientific">Alkalicoccobacillus plakortidis</name>
    <dbReference type="NCBI Taxonomy" id="444060"/>
    <lineage>
        <taxon>Bacteria</taxon>
        <taxon>Bacillati</taxon>
        <taxon>Bacillota</taxon>
        <taxon>Bacilli</taxon>
        <taxon>Bacillales</taxon>
        <taxon>Bacillaceae</taxon>
        <taxon>Alkalicoccobacillus</taxon>
    </lineage>
</organism>
<feature type="transmembrane region" description="Helical" evidence="1">
    <location>
        <begin position="20"/>
        <end position="40"/>
    </location>
</feature>
<keyword evidence="1" id="KW-1133">Transmembrane helix</keyword>
<reference evidence="2" key="1">
    <citation type="submission" date="2022-06" db="EMBL/GenBank/DDBJ databases">
        <title>Alkalicoccobacillus porphyridii sp. nov., isolated from a marine red alga, Porphyridium purpureum and reclassification of Shouchella plakortidis and Shouchella gibsonii as Alkalicoccobacillus plakortidis comb. nov. and Alkalicoccobacillus gibsonii comb. nov.</title>
        <authorList>
            <person name="Kim K.H."/>
            <person name="Lee J.K."/>
            <person name="Han D.M."/>
            <person name="Baek J.H."/>
            <person name="Jeon C.O."/>
        </authorList>
    </citation>
    <scope>NUCLEOTIDE SEQUENCE</scope>
    <source>
        <strain evidence="2">DSM 19153</strain>
    </source>
</reference>
<evidence type="ECO:0000313" key="2">
    <source>
        <dbReference type="EMBL" id="MCM2678002.1"/>
    </source>
</evidence>
<comment type="caution">
    <text evidence="2">The sequence shown here is derived from an EMBL/GenBank/DDBJ whole genome shotgun (WGS) entry which is preliminary data.</text>
</comment>
<gene>
    <name evidence="2" type="ORF">NDM98_23030</name>
</gene>
<keyword evidence="3" id="KW-1185">Reference proteome</keyword>
<proteinExistence type="predicted"/>
<dbReference type="RefSeq" id="WP_251611856.1">
    <property type="nucleotide sequence ID" value="NZ_JAMQJY010000008.1"/>
</dbReference>